<protein>
    <recommendedName>
        <fullName evidence="2">Reverse transcriptase/retrotransposon-derived protein RNase H-like domain-containing protein</fullName>
    </recommendedName>
</protein>
<dbReference type="InterPro" id="IPR043128">
    <property type="entry name" value="Rev_trsase/Diguanyl_cyclase"/>
</dbReference>
<dbReference type="Gene3D" id="3.30.70.270">
    <property type="match status" value="1"/>
</dbReference>
<comment type="caution">
    <text evidence="1">The sequence shown here is derived from an EMBL/GenBank/DDBJ whole genome shotgun (WGS) entry which is preliminary data.</text>
</comment>
<evidence type="ECO:0000313" key="1">
    <source>
        <dbReference type="EMBL" id="KAL0445772.1"/>
    </source>
</evidence>
<accession>A0AAW2WZH5</accession>
<dbReference type="InterPro" id="IPR043502">
    <property type="entry name" value="DNA/RNA_pol_sf"/>
</dbReference>
<name>A0AAW2WZH5_9LAMI</name>
<dbReference type="EMBL" id="JACGWN010000006">
    <property type="protein sequence ID" value="KAL0445772.1"/>
    <property type="molecule type" value="Genomic_DNA"/>
</dbReference>
<organism evidence="1">
    <name type="scientific">Sesamum latifolium</name>
    <dbReference type="NCBI Taxonomy" id="2727402"/>
    <lineage>
        <taxon>Eukaryota</taxon>
        <taxon>Viridiplantae</taxon>
        <taxon>Streptophyta</taxon>
        <taxon>Embryophyta</taxon>
        <taxon>Tracheophyta</taxon>
        <taxon>Spermatophyta</taxon>
        <taxon>Magnoliopsida</taxon>
        <taxon>eudicotyledons</taxon>
        <taxon>Gunneridae</taxon>
        <taxon>Pentapetalae</taxon>
        <taxon>asterids</taxon>
        <taxon>lamiids</taxon>
        <taxon>Lamiales</taxon>
        <taxon>Pedaliaceae</taxon>
        <taxon>Sesamum</taxon>
    </lineage>
</organism>
<reference evidence="1" key="2">
    <citation type="journal article" date="2024" name="Plant">
        <title>Genomic evolution and insights into agronomic trait innovations of Sesamum species.</title>
        <authorList>
            <person name="Miao H."/>
            <person name="Wang L."/>
            <person name="Qu L."/>
            <person name="Liu H."/>
            <person name="Sun Y."/>
            <person name="Le M."/>
            <person name="Wang Q."/>
            <person name="Wei S."/>
            <person name="Zheng Y."/>
            <person name="Lin W."/>
            <person name="Duan Y."/>
            <person name="Cao H."/>
            <person name="Xiong S."/>
            <person name="Wang X."/>
            <person name="Wei L."/>
            <person name="Li C."/>
            <person name="Ma Q."/>
            <person name="Ju M."/>
            <person name="Zhao R."/>
            <person name="Li G."/>
            <person name="Mu C."/>
            <person name="Tian Q."/>
            <person name="Mei H."/>
            <person name="Zhang T."/>
            <person name="Gao T."/>
            <person name="Zhang H."/>
        </authorList>
    </citation>
    <scope>NUCLEOTIDE SEQUENCE</scope>
    <source>
        <strain evidence="1">KEN1</strain>
    </source>
</reference>
<sequence length="105" mass="12025">MVIEKEIKVNLDKLRAIQEMKAPVNLNEVSKLAGHLASVSRFISHSTERSLPFFKALRRTKNFAWNEPCLQDFQDLKTDLAKLPLLTKLSPGEPLYLYLVVDNTQ</sequence>
<proteinExistence type="predicted"/>
<dbReference type="SUPFAM" id="SSF56672">
    <property type="entry name" value="DNA/RNA polymerases"/>
    <property type="match status" value="1"/>
</dbReference>
<dbReference type="AlphaFoldDB" id="A0AAW2WZH5"/>
<evidence type="ECO:0008006" key="2">
    <source>
        <dbReference type="Google" id="ProtNLM"/>
    </source>
</evidence>
<reference evidence="1" key="1">
    <citation type="submission" date="2020-06" db="EMBL/GenBank/DDBJ databases">
        <authorList>
            <person name="Li T."/>
            <person name="Hu X."/>
            <person name="Zhang T."/>
            <person name="Song X."/>
            <person name="Zhang H."/>
            <person name="Dai N."/>
            <person name="Sheng W."/>
            <person name="Hou X."/>
            <person name="Wei L."/>
        </authorList>
    </citation>
    <scope>NUCLEOTIDE SEQUENCE</scope>
    <source>
        <strain evidence="1">KEN1</strain>
        <tissue evidence="1">Leaf</tissue>
    </source>
</reference>
<gene>
    <name evidence="1" type="ORF">Slati_1705100</name>
</gene>